<keyword evidence="2" id="KW-1185">Reference proteome</keyword>
<organism evidence="1 2">
    <name type="scientific">Ditylenchus destructor</name>
    <dbReference type="NCBI Taxonomy" id="166010"/>
    <lineage>
        <taxon>Eukaryota</taxon>
        <taxon>Metazoa</taxon>
        <taxon>Ecdysozoa</taxon>
        <taxon>Nematoda</taxon>
        <taxon>Chromadorea</taxon>
        <taxon>Rhabditida</taxon>
        <taxon>Tylenchina</taxon>
        <taxon>Tylenchomorpha</taxon>
        <taxon>Sphaerularioidea</taxon>
        <taxon>Anguinidae</taxon>
        <taxon>Anguininae</taxon>
        <taxon>Ditylenchus</taxon>
    </lineage>
</organism>
<evidence type="ECO:0000313" key="2">
    <source>
        <dbReference type="Proteomes" id="UP001201812"/>
    </source>
</evidence>
<dbReference type="Proteomes" id="UP001201812">
    <property type="component" value="Unassembled WGS sequence"/>
</dbReference>
<gene>
    <name evidence="1" type="ORF">DdX_11605</name>
</gene>
<reference evidence="1" key="1">
    <citation type="submission" date="2022-01" db="EMBL/GenBank/DDBJ databases">
        <title>Genome Sequence Resource for Two Populations of Ditylenchus destructor, the Migratory Endoparasitic Phytonematode.</title>
        <authorList>
            <person name="Zhang H."/>
            <person name="Lin R."/>
            <person name="Xie B."/>
        </authorList>
    </citation>
    <scope>NUCLEOTIDE SEQUENCE</scope>
    <source>
        <strain evidence="1">BazhouSP</strain>
    </source>
</reference>
<dbReference type="EMBL" id="JAKKPZ010000033">
    <property type="protein sequence ID" value="KAI1708849.1"/>
    <property type="molecule type" value="Genomic_DNA"/>
</dbReference>
<accession>A0AAD4MZT6</accession>
<dbReference type="AlphaFoldDB" id="A0AAD4MZT6"/>
<comment type="caution">
    <text evidence="1">The sequence shown here is derived from an EMBL/GenBank/DDBJ whole genome shotgun (WGS) entry which is preliminary data.</text>
</comment>
<name>A0AAD4MZT6_9BILA</name>
<protein>
    <submittedName>
        <fullName evidence="1">Uncharacterized protein</fullName>
    </submittedName>
</protein>
<evidence type="ECO:0000313" key="1">
    <source>
        <dbReference type="EMBL" id="KAI1708849.1"/>
    </source>
</evidence>
<proteinExistence type="predicted"/>
<sequence length="76" mass="8800">MVRGDWYAPTAGLLRDVDSPFALSHDPLGERRMSFQGRLSPPSPCILCCCRQPCLVVYFSKFNTVCVRRMDNRFEW</sequence>